<gene>
    <name evidence="3" type="ORF">SAMN04488109_3083</name>
</gene>
<name>A0A1M5QXQ2_9BACT</name>
<dbReference type="AlphaFoldDB" id="A0A1M5QXQ2"/>
<feature type="domain" description="HTH tetR-type" evidence="2">
    <location>
        <begin position="15"/>
        <end position="48"/>
    </location>
</feature>
<evidence type="ECO:0000259" key="2">
    <source>
        <dbReference type="Pfam" id="PF00440"/>
    </source>
</evidence>
<organism evidence="3 4">
    <name type="scientific">Chryseolinea serpens</name>
    <dbReference type="NCBI Taxonomy" id="947013"/>
    <lineage>
        <taxon>Bacteria</taxon>
        <taxon>Pseudomonadati</taxon>
        <taxon>Bacteroidota</taxon>
        <taxon>Cytophagia</taxon>
        <taxon>Cytophagales</taxon>
        <taxon>Fulvivirgaceae</taxon>
        <taxon>Chryseolinea</taxon>
    </lineage>
</organism>
<dbReference type="SUPFAM" id="SSF46689">
    <property type="entry name" value="Homeodomain-like"/>
    <property type="match status" value="1"/>
</dbReference>
<keyword evidence="1" id="KW-0238">DNA-binding</keyword>
<dbReference type="Gene3D" id="1.10.357.10">
    <property type="entry name" value="Tetracycline Repressor, domain 2"/>
    <property type="match status" value="1"/>
</dbReference>
<proteinExistence type="predicted"/>
<dbReference type="RefSeq" id="WP_073135686.1">
    <property type="nucleotide sequence ID" value="NZ_FQWQ01000002.1"/>
</dbReference>
<evidence type="ECO:0000313" key="4">
    <source>
        <dbReference type="Proteomes" id="UP000184212"/>
    </source>
</evidence>
<protein>
    <submittedName>
        <fullName evidence="3">Transcriptional regulator, TetR family</fullName>
    </submittedName>
</protein>
<accession>A0A1M5QXQ2</accession>
<dbReference type="Proteomes" id="UP000184212">
    <property type="component" value="Unassembled WGS sequence"/>
</dbReference>
<dbReference type="EMBL" id="FQWQ01000002">
    <property type="protein sequence ID" value="SHH18967.1"/>
    <property type="molecule type" value="Genomic_DNA"/>
</dbReference>
<dbReference type="InterPro" id="IPR009057">
    <property type="entry name" value="Homeodomain-like_sf"/>
</dbReference>
<dbReference type="Pfam" id="PF00440">
    <property type="entry name" value="TetR_N"/>
    <property type="match status" value="1"/>
</dbReference>
<dbReference type="OrthoDB" id="1258954at2"/>
<dbReference type="STRING" id="947013.SAMN04488109_3083"/>
<keyword evidence="4" id="KW-1185">Reference proteome</keyword>
<dbReference type="InterPro" id="IPR001647">
    <property type="entry name" value="HTH_TetR"/>
</dbReference>
<reference evidence="3 4" key="1">
    <citation type="submission" date="2016-11" db="EMBL/GenBank/DDBJ databases">
        <authorList>
            <person name="Jaros S."/>
            <person name="Januszkiewicz K."/>
            <person name="Wedrychowicz H."/>
        </authorList>
    </citation>
    <scope>NUCLEOTIDE SEQUENCE [LARGE SCALE GENOMIC DNA]</scope>
    <source>
        <strain evidence="3 4">DSM 24574</strain>
    </source>
</reference>
<dbReference type="GO" id="GO:0003677">
    <property type="term" value="F:DNA binding"/>
    <property type="evidence" value="ECO:0007669"/>
    <property type="project" value="UniProtKB-KW"/>
</dbReference>
<sequence length="191" mass="22858">MEKLRNLSLWTEEGYHLFAREGLEGLQIERLARILQLNKSGFYHYFGDLEGYCMELTKLHHQKVKIFLEDARQLKTLDPDYLLLLIEHTTTVMFQVQLTRTKDRYSFYNTSELVDLKVNAAVQQLWNDFLGHRHNADLAIRYYYIVRDMFYTRVSFQNFTYAFLHDLVTDAKVLIDQITERRLQSTDKFSL</sequence>
<evidence type="ECO:0000313" key="3">
    <source>
        <dbReference type="EMBL" id="SHH18967.1"/>
    </source>
</evidence>
<evidence type="ECO:0000256" key="1">
    <source>
        <dbReference type="ARBA" id="ARBA00023125"/>
    </source>
</evidence>